<dbReference type="SMART" id="SM00487">
    <property type="entry name" value="DEXDc"/>
    <property type="match status" value="1"/>
</dbReference>
<dbReference type="EC" id="5.6.2.4" evidence="13 15"/>
<comment type="catalytic activity">
    <reaction evidence="12 15">
        <text>Couples ATP hydrolysis with the unwinding of duplex DNA by translocating in the 3'-5' direction.</text>
        <dbReference type="EC" id="5.6.2.4"/>
    </reaction>
</comment>
<dbReference type="CDD" id="cd18811">
    <property type="entry name" value="SF2_C_RecG"/>
    <property type="match status" value="1"/>
</dbReference>
<evidence type="ECO:0000256" key="14">
    <source>
        <dbReference type="ARBA" id="ARBA00048988"/>
    </source>
</evidence>
<dbReference type="Gene3D" id="2.40.50.140">
    <property type="entry name" value="Nucleic acid-binding proteins"/>
    <property type="match status" value="1"/>
</dbReference>
<keyword evidence="19" id="KW-1185">Reference proteome</keyword>
<feature type="domain" description="Helicase C-terminal" evidence="17">
    <location>
        <begin position="453"/>
        <end position="613"/>
    </location>
</feature>
<comment type="similarity">
    <text evidence="1 15">Belongs to the helicase family. RecG subfamily.</text>
</comment>
<dbReference type="GO" id="GO:0003677">
    <property type="term" value="F:DNA binding"/>
    <property type="evidence" value="ECO:0007669"/>
    <property type="project" value="UniProtKB-KW"/>
</dbReference>
<dbReference type="GO" id="GO:0043138">
    <property type="term" value="F:3'-5' DNA helicase activity"/>
    <property type="evidence" value="ECO:0007669"/>
    <property type="project" value="UniProtKB-EC"/>
</dbReference>
<evidence type="ECO:0000256" key="12">
    <source>
        <dbReference type="ARBA" id="ARBA00034617"/>
    </source>
</evidence>
<evidence type="ECO:0000256" key="7">
    <source>
        <dbReference type="ARBA" id="ARBA00022840"/>
    </source>
</evidence>
<comment type="function">
    <text evidence="15">Plays a critical role in recombination and DNA repair. Helps process Holliday junction intermediates to mature products by catalyzing branch migration. Has replication fork regression activity, unwinds stalled or blocked replication forks to make a HJ that can be resolved. Has a DNA unwinding activity characteristic of a DNA helicase with 3'-5' polarity.</text>
</comment>
<keyword evidence="7 15" id="KW-0067">ATP-binding</keyword>
<dbReference type="OrthoDB" id="9804325at2"/>
<feature type="domain" description="Helicase ATP-binding" evidence="16">
    <location>
        <begin position="275"/>
        <end position="434"/>
    </location>
</feature>
<dbReference type="InterPro" id="IPR014001">
    <property type="entry name" value="Helicase_ATP-bd"/>
</dbReference>
<proteinExistence type="inferred from homology"/>
<gene>
    <name evidence="18" type="ORF">SAMN02194393_04659</name>
</gene>
<dbReference type="Pfam" id="PF17191">
    <property type="entry name" value="RecG_wedge"/>
    <property type="match status" value="1"/>
</dbReference>
<reference evidence="18 19" key="1">
    <citation type="submission" date="2017-02" db="EMBL/GenBank/DDBJ databases">
        <authorList>
            <person name="Peterson S.W."/>
        </authorList>
    </citation>
    <scope>NUCLEOTIDE SEQUENCE [LARGE SCALE GENOMIC DNA]</scope>
    <source>
        <strain evidence="18 19">M1</strain>
    </source>
</reference>
<evidence type="ECO:0000256" key="4">
    <source>
        <dbReference type="ARBA" id="ARBA00022763"/>
    </source>
</evidence>
<dbReference type="InterPro" id="IPR047112">
    <property type="entry name" value="RecG/Mfd"/>
</dbReference>
<dbReference type="SUPFAM" id="SSF50249">
    <property type="entry name" value="Nucleic acid-binding proteins"/>
    <property type="match status" value="1"/>
</dbReference>
<protein>
    <recommendedName>
        <fullName evidence="2 15">ATP-dependent DNA helicase RecG</fullName>
        <ecNumber evidence="13 15">5.6.2.4</ecNumber>
    </recommendedName>
</protein>
<organism evidence="18 19">
    <name type="scientific">Maledivibacter halophilus</name>
    <dbReference type="NCBI Taxonomy" id="36842"/>
    <lineage>
        <taxon>Bacteria</taxon>
        <taxon>Bacillati</taxon>
        <taxon>Bacillota</taxon>
        <taxon>Clostridia</taxon>
        <taxon>Peptostreptococcales</taxon>
        <taxon>Caminicellaceae</taxon>
        <taxon>Maledivibacter</taxon>
    </lineage>
</organism>
<keyword evidence="10 15" id="KW-0234">DNA repair</keyword>
<keyword evidence="6 15" id="KW-0347">Helicase</keyword>
<dbReference type="Pfam" id="PF00271">
    <property type="entry name" value="Helicase_C"/>
    <property type="match status" value="1"/>
</dbReference>
<dbReference type="Gene3D" id="3.40.50.300">
    <property type="entry name" value="P-loop containing nucleotide triphosphate hydrolases"/>
    <property type="match status" value="2"/>
</dbReference>
<dbReference type="Pfam" id="PF19833">
    <property type="entry name" value="RecG_dom3_C"/>
    <property type="match status" value="1"/>
</dbReference>
<dbReference type="AlphaFoldDB" id="A0A1T5MGH4"/>
<keyword evidence="4 15" id="KW-0227">DNA damage</keyword>
<name>A0A1T5MGH4_9FIRM</name>
<dbReference type="NCBIfam" id="TIGR00643">
    <property type="entry name" value="recG"/>
    <property type="match status" value="1"/>
</dbReference>
<dbReference type="InterPro" id="IPR027417">
    <property type="entry name" value="P-loop_NTPase"/>
</dbReference>
<sequence length="685" mass="78602">MLILNDSISKIKGIGPKKLALLSKLNIFSIKDLLFYYPNTYQNRRNMQKLDQVKHMEKATIIARVCGKPKIIRTRKRMKILKIPIEDGTKRGYVTFFNSVFLKNVFRENESYYFYGNVNNIGGYIEITHPEYCSVKSDSLENFCRIQPIYGLTKGLTQKEMSNYIDYILFKSPVKTYEYLPSKVINNNKMCDIEYAIKNIHFPSSPRALKVAKYRLVFEELFFLQIGLIMIKKKYFNSNNGIKFKVTSKFENLVESLPFDLTKAQRGTLNDIIEDMTTAKEMNRLIQGDVGSGKTIIALLAMYLAYLNGYQSTLMAPTEILAEQHFKSFEKLLGPLGVRIGVLSRSVKNKEDIISNIKDGKIDMIIGTHALIQDKIEFKNLGLVVTDEQHRFGVRQRSFLKKKGLTTDVLVMSATPIPRTLSLILYGDLDISIIDELPPGRKHIKTYHVTKDKTTKLYEFIKGEFRKGRQGYIVCPLVEESEKIDAKSAVELYDELKNTVFKSWNLELIHGKMKADEKETIMKRFQAGEIDLLISTSVIEVGINVPNSTIMVIMNAERFGLAQLHQLRGRVGRGEFQSYCFLISEAKNKVALERMKTMESTNNGFIIAEKDLELRGPGDFFGTKQHGLPELKIADLFKHRDILKKAQKDAFDILKNYKILSDEEKKLLKNKVGQLFGDLFREFSI</sequence>
<keyword evidence="8" id="KW-0238">DNA-binding</keyword>
<dbReference type="GO" id="GO:0006310">
    <property type="term" value="P:DNA recombination"/>
    <property type="evidence" value="ECO:0007669"/>
    <property type="project" value="UniProtKB-UniRule"/>
</dbReference>
<comment type="catalytic activity">
    <reaction evidence="14 15">
        <text>ATP + H2O = ADP + phosphate + H(+)</text>
        <dbReference type="Rhea" id="RHEA:13065"/>
        <dbReference type="ChEBI" id="CHEBI:15377"/>
        <dbReference type="ChEBI" id="CHEBI:15378"/>
        <dbReference type="ChEBI" id="CHEBI:30616"/>
        <dbReference type="ChEBI" id="CHEBI:43474"/>
        <dbReference type="ChEBI" id="CHEBI:456216"/>
        <dbReference type="EC" id="5.6.2.4"/>
    </reaction>
</comment>
<keyword evidence="5 15" id="KW-0378">Hydrolase</keyword>
<dbReference type="InterPro" id="IPR001650">
    <property type="entry name" value="Helicase_C-like"/>
</dbReference>
<dbReference type="CDD" id="cd04488">
    <property type="entry name" value="RecG_wedge_OBF"/>
    <property type="match status" value="1"/>
</dbReference>
<evidence type="ECO:0000256" key="11">
    <source>
        <dbReference type="ARBA" id="ARBA00023235"/>
    </source>
</evidence>
<evidence type="ECO:0000256" key="10">
    <source>
        <dbReference type="ARBA" id="ARBA00023204"/>
    </source>
</evidence>
<dbReference type="Pfam" id="PF00270">
    <property type="entry name" value="DEAD"/>
    <property type="match status" value="1"/>
</dbReference>
<dbReference type="PROSITE" id="PS51192">
    <property type="entry name" value="HELICASE_ATP_BIND_1"/>
    <property type="match status" value="1"/>
</dbReference>
<evidence type="ECO:0000256" key="15">
    <source>
        <dbReference type="RuleBase" id="RU363016"/>
    </source>
</evidence>
<keyword evidence="9 15" id="KW-0233">DNA recombination</keyword>
<evidence type="ECO:0000259" key="17">
    <source>
        <dbReference type="PROSITE" id="PS51194"/>
    </source>
</evidence>
<dbReference type="GO" id="GO:0005524">
    <property type="term" value="F:ATP binding"/>
    <property type="evidence" value="ECO:0007669"/>
    <property type="project" value="UniProtKB-KW"/>
</dbReference>
<evidence type="ECO:0000256" key="2">
    <source>
        <dbReference type="ARBA" id="ARBA00017846"/>
    </source>
</evidence>
<evidence type="ECO:0000313" key="19">
    <source>
        <dbReference type="Proteomes" id="UP000190285"/>
    </source>
</evidence>
<evidence type="ECO:0000256" key="1">
    <source>
        <dbReference type="ARBA" id="ARBA00007504"/>
    </source>
</evidence>
<dbReference type="SMART" id="SM00490">
    <property type="entry name" value="HELICc"/>
    <property type="match status" value="1"/>
</dbReference>
<keyword evidence="3 15" id="KW-0547">Nucleotide-binding</keyword>
<dbReference type="PROSITE" id="PS51194">
    <property type="entry name" value="HELICASE_CTER"/>
    <property type="match status" value="1"/>
</dbReference>
<dbReference type="SUPFAM" id="SSF52540">
    <property type="entry name" value="P-loop containing nucleoside triphosphate hydrolases"/>
    <property type="match status" value="2"/>
</dbReference>
<dbReference type="NCBIfam" id="NF008165">
    <property type="entry name" value="PRK10917.1-3"/>
    <property type="match status" value="1"/>
</dbReference>
<evidence type="ECO:0000256" key="9">
    <source>
        <dbReference type="ARBA" id="ARBA00023172"/>
    </source>
</evidence>
<dbReference type="CDD" id="cd17992">
    <property type="entry name" value="DEXHc_RecG"/>
    <property type="match status" value="1"/>
</dbReference>
<keyword evidence="11" id="KW-0413">Isomerase</keyword>
<evidence type="ECO:0000256" key="8">
    <source>
        <dbReference type="ARBA" id="ARBA00023125"/>
    </source>
</evidence>
<dbReference type="InterPro" id="IPR033454">
    <property type="entry name" value="RecG_wedge"/>
</dbReference>
<dbReference type="InterPro" id="IPR004609">
    <property type="entry name" value="ATP-dep_DNA_helicase_RecG"/>
</dbReference>
<accession>A0A1T5MGH4</accession>
<dbReference type="InterPro" id="IPR045562">
    <property type="entry name" value="RecG_dom3_C"/>
</dbReference>
<evidence type="ECO:0000256" key="5">
    <source>
        <dbReference type="ARBA" id="ARBA00022801"/>
    </source>
</evidence>
<dbReference type="GO" id="GO:0006281">
    <property type="term" value="P:DNA repair"/>
    <property type="evidence" value="ECO:0007669"/>
    <property type="project" value="UniProtKB-UniRule"/>
</dbReference>
<dbReference type="InterPro" id="IPR012340">
    <property type="entry name" value="NA-bd_OB-fold"/>
</dbReference>
<dbReference type="Proteomes" id="UP000190285">
    <property type="component" value="Unassembled WGS sequence"/>
</dbReference>
<evidence type="ECO:0000313" key="18">
    <source>
        <dbReference type="EMBL" id="SKC87173.1"/>
    </source>
</evidence>
<dbReference type="EMBL" id="FUZT01000015">
    <property type="protein sequence ID" value="SKC87173.1"/>
    <property type="molecule type" value="Genomic_DNA"/>
</dbReference>
<dbReference type="NCBIfam" id="NF008168">
    <property type="entry name" value="PRK10917.2-2"/>
    <property type="match status" value="1"/>
</dbReference>
<dbReference type="PANTHER" id="PTHR47964:SF1">
    <property type="entry name" value="ATP-DEPENDENT DNA HELICASE HOMOLOG RECG, CHLOROPLASTIC"/>
    <property type="match status" value="1"/>
</dbReference>
<dbReference type="InterPro" id="IPR011545">
    <property type="entry name" value="DEAD/DEAH_box_helicase_dom"/>
</dbReference>
<dbReference type="GO" id="GO:0016887">
    <property type="term" value="F:ATP hydrolysis activity"/>
    <property type="evidence" value="ECO:0007669"/>
    <property type="project" value="RHEA"/>
</dbReference>
<dbReference type="STRING" id="36842.SAMN02194393_04659"/>
<dbReference type="RefSeq" id="WP_079495095.1">
    <property type="nucleotide sequence ID" value="NZ_FUZT01000015.1"/>
</dbReference>
<evidence type="ECO:0000259" key="16">
    <source>
        <dbReference type="PROSITE" id="PS51192"/>
    </source>
</evidence>
<evidence type="ECO:0000256" key="3">
    <source>
        <dbReference type="ARBA" id="ARBA00022741"/>
    </source>
</evidence>
<dbReference type="PANTHER" id="PTHR47964">
    <property type="entry name" value="ATP-DEPENDENT DNA HELICASE HOMOLOG RECG, CHLOROPLASTIC"/>
    <property type="match status" value="1"/>
</dbReference>
<evidence type="ECO:0000256" key="6">
    <source>
        <dbReference type="ARBA" id="ARBA00022806"/>
    </source>
</evidence>
<evidence type="ECO:0000256" key="13">
    <source>
        <dbReference type="ARBA" id="ARBA00034808"/>
    </source>
</evidence>